<evidence type="ECO:0000256" key="1">
    <source>
        <dbReference type="ARBA" id="ARBA00007705"/>
    </source>
</evidence>
<dbReference type="PROSITE" id="PS00447">
    <property type="entry name" value="DNA_POLYMERASE_A"/>
    <property type="match status" value="1"/>
</dbReference>
<keyword evidence="3" id="KW-0808">Transferase</keyword>
<keyword evidence="4" id="KW-0548">Nucleotidyltransferase</keyword>
<name>A0A1F5NXZ9_9BACT</name>
<comment type="caution">
    <text evidence="12">The sequence shown here is derived from an EMBL/GenBank/DDBJ whole genome shotgun (WGS) entry which is preliminary data.</text>
</comment>
<organism evidence="12 13">
    <name type="scientific">Candidatus Doudnabacteria bacterium RIFCSPHIGHO2_01_FULL_49_9</name>
    <dbReference type="NCBI Taxonomy" id="1817827"/>
    <lineage>
        <taxon>Bacteria</taxon>
        <taxon>Candidatus Doudnaibacteriota</taxon>
    </lineage>
</organism>
<comment type="similarity">
    <text evidence="1">Belongs to the DNA polymerase type-A family.</text>
</comment>
<dbReference type="EC" id="2.7.7.7" evidence="2"/>
<dbReference type="Gene3D" id="3.30.70.370">
    <property type="match status" value="1"/>
</dbReference>
<keyword evidence="9" id="KW-0234">DNA repair</keyword>
<evidence type="ECO:0000256" key="8">
    <source>
        <dbReference type="ARBA" id="ARBA00023125"/>
    </source>
</evidence>
<dbReference type="Pfam" id="PF00476">
    <property type="entry name" value="DNA_pol_A"/>
    <property type="match status" value="1"/>
</dbReference>
<evidence type="ECO:0000259" key="11">
    <source>
        <dbReference type="SMART" id="SM00482"/>
    </source>
</evidence>
<evidence type="ECO:0000256" key="6">
    <source>
        <dbReference type="ARBA" id="ARBA00022763"/>
    </source>
</evidence>
<keyword evidence="5" id="KW-0235">DNA replication</keyword>
<protein>
    <recommendedName>
        <fullName evidence="2">DNA-directed DNA polymerase</fullName>
        <ecNumber evidence="2">2.7.7.7</ecNumber>
    </recommendedName>
</protein>
<dbReference type="SMART" id="SM00482">
    <property type="entry name" value="POLAc"/>
    <property type="match status" value="1"/>
</dbReference>
<dbReference type="PANTHER" id="PTHR10133">
    <property type="entry name" value="DNA POLYMERASE I"/>
    <property type="match status" value="1"/>
</dbReference>
<dbReference type="Gene3D" id="1.10.150.20">
    <property type="entry name" value="5' to 3' exonuclease, C-terminal subdomain"/>
    <property type="match status" value="1"/>
</dbReference>
<dbReference type="EMBL" id="MFEN01000069">
    <property type="protein sequence ID" value="OGE82539.1"/>
    <property type="molecule type" value="Genomic_DNA"/>
</dbReference>
<comment type="catalytic activity">
    <reaction evidence="10">
        <text>DNA(n) + a 2'-deoxyribonucleoside 5'-triphosphate = DNA(n+1) + diphosphate</text>
        <dbReference type="Rhea" id="RHEA:22508"/>
        <dbReference type="Rhea" id="RHEA-COMP:17339"/>
        <dbReference type="Rhea" id="RHEA-COMP:17340"/>
        <dbReference type="ChEBI" id="CHEBI:33019"/>
        <dbReference type="ChEBI" id="CHEBI:61560"/>
        <dbReference type="ChEBI" id="CHEBI:173112"/>
        <dbReference type="EC" id="2.7.7.7"/>
    </reaction>
</comment>
<keyword evidence="6" id="KW-0227">DNA damage</keyword>
<feature type="domain" description="DNA-directed DNA polymerase family A palm" evidence="11">
    <location>
        <begin position="141"/>
        <end position="346"/>
    </location>
</feature>
<dbReference type="FunFam" id="1.20.1060.10:FF:000001">
    <property type="entry name" value="DNA polymerase I"/>
    <property type="match status" value="1"/>
</dbReference>
<evidence type="ECO:0000256" key="10">
    <source>
        <dbReference type="ARBA" id="ARBA00049244"/>
    </source>
</evidence>
<evidence type="ECO:0000256" key="4">
    <source>
        <dbReference type="ARBA" id="ARBA00022695"/>
    </source>
</evidence>
<accession>A0A1F5NXZ9</accession>
<dbReference type="InterPro" id="IPR001098">
    <property type="entry name" value="DNA-dir_DNA_pol_A_palm_dom"/>
</dbReference>
<dbReference type="PANTHER" id="PTHR10133:SF27">
    <property type="entry name" value="DNA POLYMERASE NU"/>
    <property type="match status" value="1"/>
</dbReference>
<evidence type="ECO:0000256" key="2">
    <source>
        <dbReference type="ARBA" id="ARBA00012417"/>
    </source>
</evidence>
<keyword evidence="7" id="KW-0239">DNA-directed DNA polymerase</keyword>
<evidence type="ECO:0000313" key="13">
    <source>
        <dbReference type="Proteomes" id="UP000176339"/>
    </source>
</evidence>
<evidence type="ECO:0000313" key="12">
    <source>
        <dbReference type="EMBL" id="OGE82539.1"/>
    </source>
</evidence>
<dbReference type="FunFam" id="1.10.150.20:FF:000002">
    <property type="entry name" value="DNA polymerase I"/>
    <property type="match status" value="1"/>
</dbReference>
<dbReference type="GO" id="GO:0006302">
    <property type="term" value="P:double-strand break repair"/>
    <property type="evidence" value="ECO:0007669"/>
    <property type="project" value="TreeGrafter"/>
</dbReference>
<dbReference type="GO" id="GO:0003887">
    <property type="term" value="F:DNA-directed DNA polymerase activity"/>
    <property type="evidence" value="ECO:0007669"/>
    <property type="project" value="UniProtKB-KW"/>
</dbReference>
<reference evidence="12 13" key="1">
    <citation type="journal article" date="2016" name="Nat. Commun.">
        <title>Thousands of microbial genomes shed light on interconnected biogeochemical processes in an aquifer system.</title>
        <authorList>
            <person name="Anantharaman K."/>
            <person name="Brown C.T."/>
            <person name="Hug L.A."/>
            <person name="Sharon I."/>
            <person name="Castelle C.J."/>
            <person name="Probst A.J."/>
            <person name="Thomas B.C."/>
            <person name="Singh A."/>
            <person name="Wilkins M.J."/>
            <person name="Karaoz U."/>
            <person name="Brodie E.L."/>
            <person name="Williams K.H."/>
            <person name="Hubbard S.S."/>
            <person name="Banfield J.F."/>
        </authorList>
    </citation>
    <scope>NUCLEOTIDE SEQUENCE [LARGE SCALE GENOMIC DNA]</scope>
</reference>
<proteinExistence type="inferred from homology"/>
<dbReference type="InterPro" id="IPR043502">
    <property type="entry name" value="DNA/RNA_pol_sf"/>
</dbReference>
<dbReference type="GO" id="GO:0003677">
    <property type="term" value="F:DNA binding"/>
    <property type="evidence" value="ECO:0007669"/>
    <property type="project" value="UniProtKB-KW"/>
</dbReference>
<dbReference type="GO" id="GO:0006261">
    <property type="term" value="P:DNA-templated DNA replication"/>
    <property type="evidence" value="ECO:0007669"/>
    <property type="project" value="InterPro"/>
</dbReference>
<evidence type="ECO:0000256" key="3">
    <source>
        <dbReference type="ARBA" id="ARBA00022679"/>
    </source>
</evidence>
<evidence type="ECO:0000256" key="7">
    <source>
        <dbReference type="ARBA" id="ARBA00022932"/>
    </source>
</evidence>
<dbReference type="PRINTS" id="PR00868">
    <property type="entry name" value="DNAPOLI"/>
</dbReference>
<dbReference type="InterPro" id="IPR002298">
    <property type="entry name" value="DNA_polymerase_A"/>
</dbReference>
<keyword evidence="8" id="KW-0238">DNA-binding</keyword>
<dbReference type="Gene3D" id="1.20.1060.10">
    <property type="entry name" value="Taq DNA Polymerase, Chain T, domain 4"/>
    <property type="match status" value="1"/>
</dbReference>
<evidence type="ECO:0000256" key="9">
    <source>
        <dbReference type="ARBA" id="ARBA00023204"/>
    </source>
</evidence>
<dbReference type="InterPro" id="IPR019760">
    <property type="entry name" value="DNA-dir_DNA_pol_A_CS"/>
</dbReference>
<evidence type="ECO:0000256" key="5">
    <source>
        <dbReference type="ARBA" id="ARBA00022705"/>
    </source>
</evidence>
<dbReference type="CDD" id="cd08637">
    <property type="entry name" value="DNA_pol_A_pol_I_C"/>
    <property type="match status" value="1"/>
</dbReference>
<dbReference type="AlphaFoldDB" id="A0A1F5NXZ9"/>
<sequence>MDIALLKRLSREAETVVEAIQAKIHRLAGEEFNIGSPIQLKKILFEKLGIPSDELKKGKTGLSTAATELEKLRGLHPIVDLIFEWRELTKLKNTYLDALPELVSKKTARLHTSFNQTIAATGRLSSSDPNLQNIPIRAEFGRKIRAAFAADKGFKLVAVDYSQIELRLAAHLSGDPKMIKVFQEGGDIHEATAREIFGTSDVTADMRRSAKTINFGVLYGLSAYGLTSRIPGVSQGSAKDFIEKYFETYSRLKEYLDEVIAETKRTGFVRNEIGRLRFLPEISSSQFQVRSAAERAAINMPFQSMNADIIKMAMNKLATEDLIARPDCRLLLQVHDELVFEIKENAVEKYVPQITKIMQGIYKLKVPLVVEAKVGDNWEEMERI</sequence>
<dbReference type="SUPFAM" id="SSF56672">
    <property type="entry name" value="DNA/RNA polymerases"/>
    <property type="match status" value="1"/>
</dbReference>
<dbReference type="Proteomes" id="UP000176339">
    <property type="component" value="Unassembled WGS sequence"/>
</dbReference>
<gene>
    <name evidence="12" type="ORF">A2846_02925</name>
</gene>